<sequence length="265" mass="27534">MPTSWSRTLSGAFTAGAVLSQVAHPLLRGESLRRTTIGSVVTFAAASVTDAARRGGPRAAATTLAVAGGLGLLAEAVGTRTGRPFGRYRYAGTLGPQVLDVPVVVPLAWTMLAHPAVRLGRHLARDLPAGTRDVATVATAAWTLASWDLFLDPQMTAAGHWAFQTPRPHLPGVPGIPLSNYAGWLLTAAAICGAVHATTRDTPGTGEVPPQTVPAVLLGWTWLGSTLGNAVFFRRPVVAAYGGVAMGLTVLPYLRSVLPGRGTRP</sequence>
<dbReference type="EMBL" id="JBGFTU010000004">
    <property type="protein sequence ID" value="MEZ0164059.1"/>
    <property type="molecule type" value="Genomic_DNA"/>
</dbReference>
<dbReference type="PANTHER" id="PTHR39419">
    <property type="entry name" value="SLL0814 PROTEIN"/>
    <property type="match status" value="1"/>
</dbReference>
<accession>A0ABV4GYY4</accession>
<dbReference type="Pfam" id="PF04240">
    <property type="entry name" value="Caroten_synth"/>
    <property type="match status" value="1"/>
</dbReference>
<keyword evidence="2" id="KW-1185">Reference proteome</keyword>
<dbReference type="Proteomes" id="UP001565927">
    <property type="component" value="Unassembled WGS sequence"/>
</dbReference>
<dbReference type="InterPro" id="IPR007354">
    <property type="entry name" value="CruF-like"/>
</dbReference>
<proteinExistence type="predicted"/>
<comment type="caution">
    <text evidence="1">The sequence shown here is derived from an EMBL/GenBank/DDBJ whole genome shotgun (WGS) entry which is preliminary data.</text>
</comment>
<name>A0ABV4GYY4_9ACTN</name>
<organism evidence="1 2">
    <name type="scientific">Kineococcus halophytocola</name>
    <dbReference type="NCBI Taxonomy" id="3234027"/>
    <lineage>
        <taxon>Bacteria</taxon>
        <taxon>Bacillati</taxon>
        <taxon>Actinomycetota</taxon>
        <taxon>Actinomycetes</taxon>
        <taxon>Kineosporiales</taxon>
        <taxon>Kineosporiaceae</taxon>
        <taxon>Kineococcus</taxon>
    </lineage>
</organism>
<reference evidence="1 2" key="1">
    <citation type="submission" date="2024-07" db="EMBL/GenBank/DDBJ databases">
        <authorList>
            <person name="Thanompreechachai J."/>
            <person name="Duangmal K."/>
        </authorList>
    </citation>
    <scope>NUCLEOTIDE SEQUENCE [LARGE SCALE GENOMIC DNA]</scope>
    <source>
        <strain evidence="1 2">LSe6-4</strain>
    </source>
</reference>
<gene>
    <name evidence="1" type="ORF">AB2L27_04670</name>
</gene>
<evidence type="ECO:0000313" key="2">
    <source>
        <dbReference type="Proteomes" id="UP001565927"/>
    </source>
</evidence>
<evidence type="ECO:0000313" key="1">
    <source>
        <dbReference type="EMBL" id="MEZ0164059.1"/>
    </source>
</evidence>
<protein>
    <submittedName>
        <fullName evidence="1">Carotenoid biosynthesis protein</fullName>
    </submittedName>
</protein>
<dbReference type="PANTHER" id="PTHR39419:SF1">
    <property type="entry name" value="SLL0814 PROTEIN"/>
    <property type="match status" value="1"/>
</dbReference>
<dbReference type="RefSeq" id="WP_370440305.1">
    <property type="nucleotide sequence ID" value="NZ_JBGFTU010000004.1"/>
</dbReference>